<name>A0A839TER2_9GAMM</name>
<organism evidence="1 2">
    <name type="scientific">Psychrobacter luti</name>
    <dbReference type="NCBI Taxonomy" id="198481"/>
    <lineage>
        <taxon>Bacteria</taxon>
        <taxon>Pseudomonadati</taxon>
        <taxon>Pseudomonadota</taxon>
        <taxon>Gammaproteobacteria</taxon>
        <taxon>Moraxellales</taxon>
        <taxon>Moraxellaceae</taxon>
        <taxon>Psychrobacter</taxon>
    </lineage>
</organism>
<keyword evidence="2" id="KW-1185">Reference proteome</keyword>
<dbReference type="RefSeq" id="WP_183621118.1">
    <property type="nucleotide sequence ID" value="NZ_CAJHAH010000007.1"/>
</dbReference>
<reference evidence="1 2" key="1">
    <citation type="submission" date="2020-08" db="EMBL/GenBank/DDBJ databases">
        <title>Genomic Encyclopedia of Type Strains, Phase III (KMG-III): the genomes of soil and plant-associated and newly described type strains.</title>
        <authorList>
            <person name="Whitman W."/>
        </authorList>
    </citation>
    <scope>NUCLEOTIDE SEQUENCE [LARGE SCALE GENOMIC DNA]</scope>
    <source>
        <strain evidence="1 2">CECT 5885</strain>
    </source>
</reference>
<evidence type="ECO:0000313" key="2">
    <source>
        <dbReference type="Proteomes" id="UP000588111"/>
    </source>
</evidence>
<dbReference type="Proteomes" id="UP000588111">
    <property type="component" value="Unassembled WGS sequence"/>
</dbReference>
<protein>
    <submittedName>
        <fullName evidence="1">Uncharacterized protein</fullName>
    </submittedName>
</protein>
<dbReference type="AlphaFoldDB" id="A0A839TER2"/>
<sequence length="169" mass="19379">MPAIATTSSLNNYPRLSISSYREQLRQGKAYSIELGYSYGGKSYSYSIKLDNTACHYGNYRHWWLCPKCSKRVSVLYCAGLYVCRHCIGANYGSQLKQPIDRLFSRAEAIRRRLGWQAGIAHGNQGRPKHMHFSTYYRLINEHNKLVQKICGATMVAINKNKGRASYER</sequence>
<comment type="caution">
    <text evidence="1">The sequence shown here is derived from an EMBL/GenBank/DDBJ whole genome shotgun (WGS) entry which is preliminary data.</text>
</comment>
<proteinExistence type="predicted"/>
<gene>
    <name evidence="1" type="ORF">FHS24_002170</name>
</gene>
<dbReference type="EMBL" id="JACHXL010000006">
    <property type="protein sequence ID" value="MBB3107639.1"/>
    <property type="molecule type" value="Genomic_DNA"/>
</dbReference>
<accession>A0A839TER2</accession>
<evidence type="ECO:0000313" key="1">
    <source>
        <dbReference type="EMBL" id="MBB3107639.1"/>
    </source>
</evidence>